<sequence length="345" mass="37380">METRKLQKVGGSTYSVSLPKEWATDHHLEAGMPIHLYPHTDGSLVVRSAAQDGEPLGATTITLPSADTDAVERTLRAAYVVGYDAVTLVAPEGAELTADERRAARRLVRSMVGLSVVEEMPDRITVENLLDAAEVSIRQSVIQLQFTALSMQRTAVERVTCDADGGVAQRTPDETAADPLDERDDEADRLFEMLTRHANRSLVDFEEIDALDVRRSELFDALVVARQLERVADHAVRIGSLADRMDAAVDDGPLAELRPLADAARGVVETATTAALDGSAERAHEALDRRDRVVDDVRALDQALFERAPPDAYALSRVLASLARTAECGGNVARVALRASVRPDA</sequence>
<evidence type="ECO:0000259" key="1">
    <source>
        <dbReference type="SMART" id="SM00966"/>
    </source>
</evidence>
<dbReference type="KEGG" id="haj:DU500_06415"/>
<organism evidence="2 3">
    <name type="scientific">Haloplanus rubicundus</name>
    <dbReference type="NCBI Taxonomy" id="1547898"/>
    <lineage>
        <taxon>Archaea</taxon>
        <taxon>Methanobacteriati</taxon>
        <taxon>Methanobacteriota</taxon>
        <taxon>Stenosarchaea group</taxon>
        <taxon>Halobacteria</taxon>
        <taxon>Halobacteriales</taxon>
        <taxon>Haloferacaceae</taxon>
        <taxon>Haloplanus</taxon>
    </lineage>
</organism>
<dbReference type="Gene3D" id="1.20.58.220">
    <property type="entry name" value="Phosphate transport system protein phou homolog 2, domain 2"/>
    <property type="match status" value="1"/>
</dbReference>
<dbReference type="Pfam" id="PF01895">
    <property type="entry name" value="PhoU"/>
    <property type="match status" value="1"/>
</dbReference>
<dbReference type="GO" id="GO:0003677">
    <property type="term" value="F:DNA binding"/>
    <property type="evidence" value="ECO:0007669"/>
    <property type="project" value="InterPro"/>
</dbReference>
<dbReference type="AlphaFoldDB" id="A0A345E1N4"/>
<dbReference type="PANTHER" id="PTHR42930">
    <property type="entry name" value="PHOSPHATE-SPECIFIC TRANSPORT SYSTEM ACCESSORY PROTEIN PHOU"/>
    <property type="match status" value="1"/>
</dbReference>
<accession>A0A345E1N4</accession>
<dbReference type="InterPro" id="IPR038078">
    <property type="entry name" value="PhoU-like_sf"/>
</dbReference>
<keyword evidence="3" id="KW-1185">Reference proteome</keyword>
<protein>
    <submittedName>
        <fullName evidence="2">Phosphate uptake regulator PhoU</fullName>
    </submittedName>
</protein>
<evidence type="ECO:0000313" key="2">
    <source>
        <dbReference type="EMBL" id="AXG06106.1"/>
    </source>
</evidence>
<dbReference type="RefSeq" id="WP_114585250.1">
    <property type="nucleotide sequence ID" value="NZ_CP031150.1"/>
</dbReference>
<name>A0A345E1N4_9EURY</name>
<dbReference type="PANTHER" id="PTHR42930:SF6">
    <property type="entry name" value="PHOSPHATE REGULATORY PROTEIN-LIKE PROTEIN"/>
    <property type="match status" value="1"/>
</dbReference>
<gene>
    <name evidence="2" type="ORF">DU500_06415</name>
</gene>
<dbReference type="GO" id="GO:0045936">
    <property type="term" value="P:negative regulation of phosphate metabolic process"/>
    <property type="evidence" value="ECO:0007669"/>
    <property type="project" value="InterPro"/>
</dbReference>
<dbReference type="SUPFAM" id="SSF109755">
    <property type="entry name" value="PhoU-like"/>
    <property type="match status" value="1"/>
</dbReference>
<dbReference type="GeneID" id="37283002"/>
<dbReference type="InterPro" id="IPR028366">
    <property type="entry name" value="PhoU"/>
</dbReference>
<dbReference type="OrthoDB" id="40991at2157"/>
<dbReference type="GO" id="GO:0030643">
    <property type="term" value="P:intracellular phosphate ion homeostasis"/>
    <property type="evidence" value="ECO:0007669"/>
    <property type="project" value="InterPro"/>
</dbReference>
<evidence type="ECO:0000313" key="3">
    <source>
        <dbReference type="Proteomes" id="UP000253273"/>
    </source>
</evidence>
<dbReference type="InterPro" id="IPR026022">
    <property type="entry name" value="PhoU_dom"/>
</dbReference>
<dbReference type="SMART" id="SM00966">
    <property type="entry name" value="SpoVT_AbrB"/>
    <property type="match status" value="1"/>
</dbReference>
<feature type="domain" description="SpoVT-AbrB" evidence="1">
    <location>
        <begin position="8"/>
        <end position="54"/>
    </location>
</feature>
<reference evidence="2 3" key="1">
    <citation type="submission" date="2018-07" db="EMBL/GenBank/DDBJ databases">
        <title>Genome sequences of Haloplanus sp. CBA1113.</title>
        <authorList>
            <person name="Kim Y.B."/>
            <person name="Roh S.W."/>
        </authorList>
    </citation>
    <scope>NUCLEOTIDE SEQUENCE [LARGE SCALE GENOMIC DNA]</scope>
    <source>
        <strain evidence="2 3">CBA1113</strain>
    </source>
</reference>
<dbReference type="InterPro" id="IPR007159">
    <property type="entry name" value="SpoVT-AbrB_dom"/>
</dbReference>
<dbReference type="Proteomes" id="UP000253273">
    <property type="component" value="Chromosome"/>
</dbReference>
<proteinExistence type="predicted"/>
<dbReference type="EMBL" id="CP031150">
    <property type="protein sequence ID" value="AXG06106.1"/>
    <property type="molecule type" value="Genomic_DNA"/>
</dbReference>